<accession>A0A833VJU9</accession>
<dbReference type="UniPathway" id="UPA00143"/>
<evidence type="ECO:0000256" key="2">
    <source>
        <dbReference type="ARBA" id="ARBA00022786"/>
    </source>
</evidence>
<dbReference type="AlphaFoldDB" id="A0A833VJU9"/>
<evidence type="ECO:0000313" key="7">
    <source>
        <dbReference type="Proteomes" id="UP000623129"/>
    </source>
</evidence>
<gene>
    <name evidence="6" type="ORF">FCM35_KLT09043</name>
</gene>
<dbReference type="OrthoDB" id="1699162at2759"/>
<dbReference type="SUPFAM" id="SSF54695">
    <property type="entry name" value="POZ domain"/>
    <property type="match status" value="1"/>
</dbReference>
<sequence length="531" mass="60039">MKYMKLGSKPDTFYTEEATRSVLSEVPTDIIIQINNTKYHLHKFPLLLKCGLLQQLCSTPSSPTDERALPFCLSLHDIPGGHQAFELCAKFCYCISINVSAHNFVPAILAARYLKMTELVSRGNLVNKLESFFDSCILQGWRDSIVALQSAWQFSGWAENRIVQPCMDSIVEKILVHPSQVTWSYTYTRPDYAKKQHQSVPKDWWTEDISDLDLDLFRSVIYTVRSTKALPPALIGEALHVYTCKHLPDPLYTEGSQPEPEPEEMLVKQRRILESIVTMLPPEPGSVTCKFLLRLLRIANYIGASSSTKAELIKQSGRQLHEASAKDLLIPSQSDPTTYDLGATEAVLEGFLAQFRRRPSDPAEARQMGSAMERVATVFDSFLEMVARRNLDLPVSRFIDMAEALPDVARKQHDGLYRAIDTYLKEHAEVSKAERKRLCRMIDCRKLLPDTRAEAICNDRMPLRTIVQLLFVEQERSSTGNALNVSTVIHEEPRRSEQALREQGPQEKGVSIDVPAMSRSLSVSKAVKKKQ</sequence>
<protein>
    <submittedName>
        <fullName evidence="6">BTB/POZ domain-containing protein</fullName>
    </submittedName>
</protein>
<name>A0A833VJU9_9POAL</name>
<dbReference type="PANTHER" id="PTHR32370">
    <property type="entry name" value="OS12G0117600 PROTEIN"/>
    <property type="match status" value="1"/>
</dbReference>
<comment type="similarity">
    <text evidence="3">Belongs to the NPH3 family.</text>
</comment>
<reference evidence="6" key="1">
    <citation type="submission" date="2020-01" db="EMBL/GenBank/DDBJ databases">
        <title>Genome sequence of Kobresia littledalei, the first chromosome-level genome in the family Cyperaceae.</title>
        <authorList>
            <person name="Qu G."/>
        </authorList>
    </citation>
    <scope>NUCLEOTIDE SEQUENCE</scope>
    <source>
        <strain evidence="6">C.B.Clarke</strain>
        <tissue evidence="6">Leaf</tissue>
    </source>
</reference>
<feature type="domain" description="NPH3" evidence="5">
    <location>
        <begin position="203"/>
        <end position="476"/>
    </location>
</feature>
<organism evidence="6 7">
    <name type="scientific">Carex littledalei</name>
    <dbReference type="NCBI Taxonomy" id="544730"/>
    <lineage>
        <taxon>Eukaryota</taxon>
        <taxon>Viridiplantae</taxon>
        <taxon>Streptophyta</taxon>
        <taxon>Embryophyta</taxon>
        <taxon>Tracheophyta</taxon>
        <taxon>Spermatophyta</taxon>
        <taxon>Magnoliopsida</taxon>
        <taxon>Liliopsida</taxon>
        <taxon>Poales</taxon>
        <taxon>Cyperaceae</taxon>
        <taxon>Cyperoideae</taxon>
        <taxon>Cariceae</taxon>
        <taxon>Carex</taxon>
        <taxon>Carex subgen. Euthyceras</taxon>
    </lineage>
</organism>
<feature type="compositionally biased region" description="Basic and acidic residues" evidence="4">
    <location>
        <begin position="489"/>
        <end position="500"/>
    </location>
</feature>
<evidence type="ECO:0000256" key="1">
    <source>
        <dbReference type="ARBA" id="ARBA00004906"/>
    </source>
</evidence>
<dbReference type="InterPro" id="IPR043454">
    <property type="entry name" value="NPH3/RPT2-like"/>
</dbReference>
<dbReference type="Gene3D" id="3.30.710.10">
    <property type="entry name" value="Potassium Channel Kv1.1, Chain A"/>
    <property type="match status" value="1"/>
</dbReference>
<dbReference type="GO" id="GO:0016567">
    <property type="term" value="P:protein ubiquitination"/>
    <property type="evidence" value="ECO:0007669"/>
    <property type="project" value="UniProtKB-UniPathway"/>
</dbReference>
<comment type="pathway">
    <text evidence="1">Protein modification; protein ubiquitination.</text>
</comment>
<evidence type="ECO:0000256" key="3">
    <source>
        <dbReference type="PROSITE-ProRule" id="PRU00982"/>
    </source>
</evidence>
<evidence type="ECO:0000313" key="6">
    <source>
        <dbReference type="EMBL" id="KAF3325963.1"/>
    </source>
</evidence>
<dbReference type="InterPro" id="IPR027356">
    <property type="entry name" value="NPH3_dom"/>
</dbReference>
<feature type="region of interest" description="Disordered" evidence="4">
    <location>
        <begin position="489"/>
        <end position="531"/>
    </location>
</feature>
<evidence type="ECO:0000256" key="4">
    <source>
        <dbReference type="SAM" id="MobiDB-lite"/>
    </source>
</evidence>
<keyword evidence="2" id="KW-0833">Ubl conjugation pathway</keyword>
<comment type="caution">
    <text evidence="6">The sequence shown here is derived from an EMBL/GenBank/DDBJ whole genome shotgun (WGS) entry which is preliminary data.</text>
</comment>
<dbReference type="PROSITE" id="PS51649">
    <property type="entry name" value="NPH3"/>
    <property type="match status" value="1"/>
</dbReference>
<dbReference type="Pfam" id="PF03000">
    <property type="entry name" value="NPH3"/>
    <property type="match status" value="1"/>
</dbReference>
<keyword evidence="7" id="KW-1185">Reference proteome</keyword>
<evidence type="ECO:0000259" key="5">
    <source>
        <dbReference type="PROSITE" id="PS51649"/>
    </source>
</evidence>
<dbReference type="EMBL" id="SWLB01000019">
    <property type="protein sequence ID" value="KAF3325963.1"/>
    <property type="molecule type" value="Genomic_DNA"/>
</dbReference>
<proteinExistence type="inferred from homology"/>
<dbReference type="InterPro" id="IPR011333">
    <property type="entry name" value="SKP1/BTB/POZ_sf"/>
</dbReference>
<dbReference type="Proteomes" id="UP000623129">
    <property type="component" value="Unassembled WGS sequence"/>
</dbReference>